<dbReference type="PROSITE" id="PS00061">
    <property type="entry name" value="ADH_SHORT"/>
    <property type="match status" value="1"/>
</dbReference>
<keyword evidence="4" id="KW-1185">Reference proteome</keyword>
<dbReference type="InterPro" id="IPR002347">
    <property type="entry name" value="SDR_fam"/>
</dbReference>
<dbReference type="CDD" id="cd05233">
    <property type="entry name" value="SDR_c"/>
    <property type="match status" value="1"/>
</dbReference>
<protein>
    <submittedName>
        <fullName evidence="3">NAD(P)-dependent dehydrogenase, short-chain alcohol dehydrogenase family</fullName>
    </submittedName>
</protein>
<keyword evidence="2" id="KW-0560">Oxidoreductase</keyword>
<dbReference type="PRINTS" id="PR00080">
    <property type="entry name" value="SDRFAMILY"/>
</dbReference>
<evidence type="ECO:0000256" key="2">
    <source>
        <dbReference type="ARBA" id="ARBA00023002"/>
    </source>
</evidence>
<gene>
    <name evidence="3" type="ORF">SAMN05421837_102697</name>
</gene>
<dbReference type="PRINTS" id="PR00081">
    <property type="entry name" value="GDHRDH"/>
</dbReference>
<dbReference type="EMBL" id="FNUJ01000002">
    <property type="protein sequence ID" value="SEF24422.1"/>
    <property type="molecule type" value="Genomic_DNA"/>
</dbReference>
<dbReference type="Gene3D" id="3.40.50.720">
    <property type="entry name" value="NAD(P)-binding Rossmann-like Domain"/>
    <property type="match status" value="1"/>
</dbReference>
<dbReference type="InterPro" id="IPR020904">
    <property type="entry name" value="Sc_DH/Rdtase_CS"/>
</dbReference>
<name>A0A1H5QE73_9PSEU</name>
<dbReference type="SUPFAM" id="SSF51735">
    <property type="entry name" value="NAD(P)-binding Rossmann-fold domains"/>
    <property type="match status" value="1"/>
</dbReference>
<comment type="similarity">
    <text evidence="1">Belongs to the short-chain dehydrogenases/reductases (SDR) family.</text>
</comment>
<dbReference type="Pfam" id="PF13561">
    <property type="entry name" value="adh_short_C2"/>
    <property type="match status" value="1"/>
</dbReference>
<dbReference type="PANTHER" id="PTHR24321:SF8">
    <property type="entry name" value="ESTRADIOL 17-BETA-DEHYDROGENASE 8-RELATED"/>
    <property type="match status" value="1"/>
</dbReference>
<sequence length="274" mass="28572">MRLRGKVVVITGAARGIGRATAVACAAEGADLLLLDVCADLAGVPYPLGSAGQLEHTAALCRDRGVSVLTAKADVRDAVSVRDAVELAIERYGRIDSVVNNAGIAAPSGKRVHEITEDEWSLMIDVDLTGAWRLIREVGKTMSDARSGSIVNIASTAGLVGYRHFAGYVAAKHGLIGLTKAAALDYAPMQVRVNAVCPGNVRDTTEGEGLMLREIARALDVPADEHVAAFTQSQPMNRLVEPDDVAGAVVFLASDDSAQVTGSVLTVDGGFSAH</sequence>
<evidence type="ECO:0000313" key="3">
    <source>
        <dbReference type="EMBL" id="SEF24422.1"/>
    </source>
</evidence>
<dbReference type="Proteomes" id="UP000198878">
    <property type="component" value="Unassembled WGS sequence"/>
</dbReference>
<dbReference type="RefSeq" id="WP_086670604.1">
    <property type="nucleotide sequence ID" value="NZ_FNUJ01000002.1"/>
</dbReference>
<dbReference type="GO" id="GO:0016491">
    <property type="term" value="F:oxidoreductase activity"/>
    <property type="evidence" value="ECO:0007669"/>
    <property type="project" value="UniProtKB-KW"/>
</dbReference>
<dbReference type="OrthoDB" id="3206777at2"/>
<organism evidence="3 4">
    <name type="scientific">Amycolatopsis pretoriensis</name>
    <dbReference type="NCBI Taxonomy" id="218821"/>
    <lineage>
        <taxon>Bacteria</taxon>
        <taxon>Bacillati</taxon>
        <taxon>Actinomycetota</taxon>
        <taxon>Actinomycetes</taxon>
        <taxon>Pseudonocardiales</taxon>
        <taxon>Pseudonocardiaceae</taxon>
        <taxon>Amycolatopsis</taxon>
    </lineage>
</organism>
<dbReference type="AlphaFoldDB" id="A0A1H5QE73"/>
<dbReference type="PANTHER" id="PTHR24321">
    <property type="entry name" value="DEHYDROGENASES, SHORT CHAIN"/>
    <property type="match status" value="1"/>
</dbReference>
<evidence type="ECO:0000256" key="1">
    <source>
        <dbReference type="ARBA" id="ARBA00006484"/>
    </source>
</evidence>
<evidence type="ECO:0000313" key="4">
    <source>
        <dbReference type="Proteomes" id="UP000198878"/>
    </source>
</evidence>
<dbReference type="STRING" id="218821.SAMN05421837_102697"/>
<dbReference type="FunFam" id="3.40.50.720:FF:000084">
    <property type="entry name" value="Short-chain dehydrogenase reductase"/>
    <property type="match status" value="1"/>
</dbReference>
<accession>A0A1H5QE73</accession>
<dbReference type="InterPro" id="IPR036291">
    <property type="entry name" value="NAD(P)-bd_dom_sf"/>
</dbReference>
<proteinExistence type="inferred from homology"/>
<reference evidence="4" key="1">
    <citation type="submission" date="2016-10" db="EMBL/GenBank/DDBJ databases">
        <authorList>
            <person name="Varghese N."/>
            <person name="Submissions S."/>
        </authorList>
    </citation>
    <scope>NUCLEOTIDE SEQUENCE [LARGE SCALE GENOMIC DNA]</scope>
    <source>
        <strain evidence="4">DSM 44654</strain>
    </source>
</reference>